<dbReference type="eggNOG" id="COG3196">
    <property type="taxonomic scope" value="Bacteria"/>
</dbReference>
<keyword evidence="3" id="KW-1185">Reference proteome</keyword>
<protein>
    <submittedName>
        <fullName evidence="2">CbrC family protein</fullName>
    </submittedName>
</protein>
<gene>
    <name evidence="2" type="ORF">K1I37_09985</name>
</gene>
<dbReference type="OrthoDB" id="7065534at2"/>
<evidence type="ECO:0000256" key="1">
    <source>
        <dbReference type="ARBA" id="ARBA00008525"/>
    </source>
</evidence>
<dbReference type="RefSeq" id="WP_021296486.1">
    <property type="nucleotide sequence ID" value="NZ_AURB01000129.1"/>
</dbReference>
<dbReference type="EMBL" id="CP080467">
    <property type="protein sequence ID" value="UNO47091.1"/>
    <property type="molecule type" value="Genomic_DNA"/>
</dbReference>
<accession>T0BQI3</accession>
<reference evidence="3" key="1">
    <citation type="journal article" date="2022" name="G3 (Bethesda)">
        <title>Unveiling the complete genome sequence of Alicyclobacillus acidoterrestris DSM 3922T, a taint-producing strain.</title>
        <authorList>
            <person name="Leonardo I.C."/>
            <person name="Barreto Crespo M.T."/>
            <person name="Gaspar F.B."/>
        </authorList>
    </citation>
    <scope>NUCLEOTIDE SEQUENCE [LARGE SCALE GENOMIC DNA]</scope>
    <source>
        <strain evidence="3">DSM 3922</strain>
    </source>
</reference>
<proteinExistence type="inferred from homology"/>
<comment type="similarity">
    <text evidence="1">Belongs to the UPF0167 family.</text>
</comment>
<dbReference type="Proteomes" id="UP000829401">
    <property type="component" value="Chromosome"/>
</dbReference>
<dbReference type="InterPro" id="IPR005363">
    <property type="entry name" value="UPF0167"/>
</dbReference>
<dbReference type="AlphaFoldDB" id="T0BQI3"/>
<sequence>MSTQKNELPNFPYHRDPLVTGAIEARQITCQACGEKRPYAYIGPVFTDEEVEDICPWCIADGRASDKLHAEFVDAEHCEPVADTASLATLVTRTPGFAGWQEEQWLSHCGDFCVYIANIPNHEMSQHETLLKSIDRTSSPSVAQLLDTVSLSRTAELDRLMNGENPYRIHVFECRHCGIRRGYVDRAADTFEDDDAQ</sequence>
<evidence type="ECO:0000313" key="2">
    <source>
        <dbReference type="EMBL" id="UNO47091.1"/>
    </source>
</evidence>
<dbReference type="STRING" id="1356854.N007_07245"/>
<evidence type="ECO:0000313" key="3">
    <source>
        <dbReference type="Proteomes" id="UP000829401"/>
    </source>
</evidence>
<dbReference type="Pfam" id="PF03691">
    <property type="entry name" value="UPF0167"/>
    <property type="match status" value="1"/>
</dbReference>
<accession>A0A9E7CWU2</accession>
<dbReference type="KEGG" id="aaco:K1I37_09985"/>
<name>T0BQI3_ALIAG</name>
<organism evidence="2 3">
    <name type="scientific">Alicyclobacillus acidoterrestris (strain ATCC 49025 / DSM 3922 / CIP 106132 / NCIMB 13137 / GD3B)</name>
    <dbReference type="NCBI Taxonomy" id="1356854"/>
    <lineage>
        <taxon>Bacteria</taxon>
        <taxon>Bacillati</taxon>
        <taxon>Bacillota</taxon>
        <taxon>Bacilli</taxon>
        <taxon>Bacillales</taxon>
        <taxon>Alicyclobacillaceae</taxon>
        <taxon>Alicyclobacillus</taxon>
    </lineage>
</organism>